<dbReference type="Proteomes" id="UP000000422">
    <property type="component" value="Chromosome"/>
</dbReference>
<evidence type="ECO:0000313" key="1">
    <source>
        <dbReference type="EMBL" id="CAE10569.1"/>
    </source>
</evidence>
<dbReference type="STRING" id="273121.WS1521"/>
<proteinExistence type="predicted"/>
<dbReference type="Pfam" id="PF20125">
    <property type="entry name" value="DUF6515"/>
    <property type="match status" value="1"/>
</dbReference>
<accession>Q7MRA9</accession>
<dbReference type="AlphaFoldDB" id="Q7MRA9"/>
<keyword evidence="2" id="KW-1185">Reference proteome</keyword>
<dbReference type="RefSeq" id="WP_011139353.1">
    <property type="nucleotide sequence ID" value="NC_005090.1"/>
</dbReference>
<reference evidence="1 2" key="1">
    <citation type="journal article" date="2003" name="Proc. Natl. Acad. Sci. U.S.A.">
        <title>Complete genome sequence and analysis of Wolinella succinogenes.</title>
        <authorList>
            <person name="Baar C."/>
            <person name="Eppinger M."/>
            <person name="Raddatz G."/>
            <person name="Simon JM."/>
            <person name="Lanz C."/>
            <person name="Klimmek O."/>
            <person name="Nandakumar R."/>
            <person name="Gross R."/>
            <person name="Rosinus A."/>
            <person name="Keller H."/>
            <person name="Jagtap P."/>
            <person name="Linke B."/>
            <person name="Meyer F."/>
            <person name="Lederer H."/>
            <person name="Schuster S.C."/>
        </authorList>
    </citation>
    <scope>NUCLEOTIDE SEQUENCE [LARGE SCALE GENOMIC DNA]</scope>
    <source>
        <strain evidence="2">ATCC 29543 / DSM 1740 / CCUG 13145 / JCM 31913 / LMG 7466 / NCTC 11488 / FDC 602W</strain>
    </source>
</reference>
<sequence>MKMKIFLFVLLLPLLLVAEPPRGEMMRGEGGHSYEKNPHYRPYYPPAPHHRPGYFVDTLPRVSLRIVWGNLAFFFADGAFYRPYNGRYIVAEPPYGAIVPRLPAGYSSLFIGGERYFVYEGIYYAWDGSASGYRVVDSASLGERSASASISISGSGYRLGDIVELLPSGAVSTVIDGAQYYRFEGLYFMPSVRNGRVVYIVVNP</sequence>
<name>Q7MRA9_WOLSU</name>
<dbReference type="eggNOG" id="ENOG502ZABN">
    <property type="taxonomic scope" value="Bacteria"/>
</dbReference>
<protein>
    <submittedName>
        <fullName evidence="1">Uncharacterized protein</fullName>
    </submittedName>
</protein>
<dbReference type="InterPro" id="IPR045398">
    <property type="entry name" value="DUF6515"/>
</dbReference>
<dbReference type="EMBL" id="BX571661">
    <property type="protein sequence ID" value="CAE10569.1"/>
    <property type="molecule type" value="Genomic_DNA"/>
</dbReference>
<dbReference type="HOGENOM" id="CLU_1342796_0_0_7"/>
<dbReference type="KEGG" id="wsu:WS1521"/>
<evidence type="ECO:0000313" key="2">
    <source>
        <dbReference type="Proteomes" id="UP000000422"/>
    </source>
</evidence>
<organism evidence="2">
    <name type="scientific">Wolinella succinogenes (strain ATCC 29543 / DSM 1740 / CCUG 13145 / JCM 31913 / LMG 7466 / NCTC 11488 / FDC 602W)</name>
    <name type="common">Vibrio succinogenes</name>
    <dbReference type="NCBI Taxonomy" id="273121"/>
    <lineage>
        <taxon>Bacteria</taxon>
        <taxon>Pseudomonadati</taxon>
        <taxon>Campylobacterota</taxon>
        <taxon>Epsilonproteobacteria</taxon>
        <taxon>Campylobacterales</taxon>
        <taxon>Helicobacteraceae</taxon>
        <taxon>Wolinella</taxon>
    </lineage>
</organism>
<gene>
    <name evidence="1" type="ordered locus">WS1521</name>
</gene>